<reference evidence="2" key="1">
    <citation type="journal article" date="2019" name="Int. J. Syst. Evol. Microbiol.">
        <title>The Global Catalogue of Microorganisms (GCM) 10K type strain sequencing project: providing services to taxonomists for standard genome sequencing and annotation.</title>
        <authorList>
            <consortium name="The Broad Institute Genomics Platform"/>
            <consortium name="The Broad Institute Genome Sequencing Center for Infectious Disease"/>
            <person name="Wu L."/>
            <person name="Ma J."/>
        </authorList>
    </citation>
    <scope>NUCLEOTIDE SEQUENCE [LARGE SCALE GENOMIC DNA]</scope>
    <source>
        <strain evidence="2">JCM 3389</strain>
    </source>
</reference>
<keyword evidence="2" id="KW-1185">Reference proteome</keyword>
<dbReference type="PANTHER" id="PTHR38471:SF2">
    <property type="entry name" value="FOUR HELIX BUNDLE PROTEIN"/>
    <property type="match status" value="1"/>
</dbReference>
<dbReference type="SUPFAM" id="SSF158446">
    <property type="entry name" value="IVS-encoded protein-like"/>
    <property type="match status" value="1"/>
</dbReference>
<protein>
    <submittedName>
        <fullName evidence="1">Four helix bundle protein</fullName>
    </submittedName>
</protein>
<name>A0ABW4XXN4_9FLAO</name>
<dbReference type="NCBIfam" id="TIGR02436">
    <property type="entry name" value="four helix bundle protein"/>
    <property type="match status" value="1"/>
</dbReference>
<dbReference type="Proteomes" id="UP001597342">
    <property type="component" value="Unassembled WGS sequence"/>
</dbReference>
<dbReference type="Pfam" id="PF05635">
    <property type="entry name" value="23S_rRNA_IVP"/>
    <property type="match status" value="1"/>
</dbReference>
<gene>
    <name evidence="1" type="ORF">ACFSJE_06120</name>
</gene>
<comment type="caution">
    <text evidence="1">The sequence shown here is derived from an EMBL/GenBank/DDBJ whole genome shotgun (WGS) entry which is preliminary data.</text>
</comment>
<dbReference type="CDD" id="cd16377">
    <property type="entry name" value="23S_rRNA_IVP_like"/>
    <property type="match status" value="1"/>
</dbReference>
<dbReference type="InterPro" id="IPR012657">
    <property type="entry name" value="23S_rRNA-intervening_sequence"/>
</dbReference>
<dbReference type="EMBL" id="JBHUHU010000002">
    <property type="protein sequence ID" value="MFD2099341.1"/>
    <property type="molecule type" value="Genomic_DNA"/>
</dbReference>
<evidence type="ECO:0000313" key="2">
    <source>
        <dbReference type="Proteomes" id="UP001597342"/>
    </source>
</evidence>
<accession>A0ABW4XXN4</accession>
<evidence type="ECO:0000313" key="1">
    <source>
        <dbReference type="EMBL" id="MFD2099341.1"/>
    </source>
</evidence>
<sequence>MRNFRELKVWQEARTLVKDVYTLTQHLPESEKFGLTSQIQRSVISIPANIAEGCGKHSNKEFIRFLQISLGSAYELESHIILCRDLNFIASDLSKPAIGNIQKLQKRIASLINYNASNF</sequence>
<organism evidence="1 2">
    <name type="scientific">Flagellimonas iocasae</name>
    <dbReference type="NCBI Taxonomy" id="2055905"/>
    <lineage>
        <taxon>Bacteria</taxon>
        <taxon>Pseudomonadati</taxon>
        <taxon>Bacteroidota</taxon>
        <taxon>Flavobacteriia</taxon>
        <taxon>Flavobacteriales</taxon>
        <taxon>Flavobacteriaceae</taxon>
        <taxon>Flagellimonas</taxon>
    </lineage>
</organism>
<dbReference type="PANTHER" id="PTHR38471">
    <property type="entry name" value="FOUR HELIX BUNDLE PROTEIN"/>
    <property type="match status" value="1"/>
</dbReference>
<dbReference type="RefSeq" id="WP_379830105.1">
    <property type="nucleotide sequence ID" value="NZ_JBHUHU010000002.1"/>
</dbReference>
<dbReference type="InterPro" id="IPR036583">
    <property type="entry name" value="23S_rRNA_IVS_sf"/>
</dbReference>
<dbReference type="Gene3D" id="1.20.1440.60">
    <property type="entry name" value="23S rRNA-intervening sequence"/>
    <property type="match status" value="1"/>
</dbReference>
<proteinExistence type="predicted"/>